<feature type="repeat" description="ANK" evidence="2">
    <location>
        <begin position="736"/>
        <end position="760"/>
    </location>
</feature>
<dbReference type="EMBL" id="CALLCH030000010">
    <property type="protein sequence ID" value="CAI4214190.1"/>
    <property type="molecule type" value="Genomic_DNA"/>
</dbReference>
<dbReference type="PROSITE" id="PS50088">
    <property type="entry name" value="ANK_REPEAT"/>
    <property type="match status" value="3"/>
</dbReference>
<dbReference type="PANTHER" id="PTHR10039">
    <property type="entry name" value="AMELOGENIN"/>
    <property type="match status" value="1"/>
</dbReference>
<feature type="domain" description="Nephrocystin 3-like N-terminal" evidence="5">
    <location>
        <begin position="330"/>
        <end position="448"/>
    </location>
</feature>
<keyword evidence="7" id="KW-1185">Reference proteome</keyword>
<dbReference type="Pfam" id="PF22939">
    <property type="entry name" value="WHD_GPIID"/>
    <property type="match status" value="1"/>
</dbReference>
<dbReference type="InterPro" id="IPR054471">
    <property type="entry name" value="GPIID_WHD"/>
</dbReference>
<dbReference type="PANTHER" id="PTHR10039:SF15">
    <property type="entry name" value="NACHT DOMAIN-CONTAINING PROTEIN"/>
    <property type="match status" value="1"/>
</dbReference>
<accession>A0A9P1MB03</accession>
<dbReference type="InterPro" id="IPR002110">
    <property type="entry name" value="Ankyrin_rpt"/>
</dbReference>
<keyword evidence="2" id="KW-0040">ANK repeat</keyword>
<reference evidence="6" key="1">
    <citation type="submission" date="2022-11" db="EMBL/GenBank/DDBJ databases">
        <authorList>
            <person name="Scott C."/>
            <person name="Bruce N."/>
        </authorList>
    </citation>
    <scope>NUCLEOTIDE SEQUENCE</scope>
</reference>
<dbReference type="Pfam" id="PF24883">
    <property type="entry name" value="NPHP3_N"/>
    <property type="match status" value="1"/>
</dbReference>
<evidence type="ECO:0000313" key="7">
    <source>
        <dbReference type="Proteomes" id="UP000838763"/>
    </source>
</evidence>
<evidence type="ECO:0000313" key="6">
    <source>
        <dbReference type="EMBL" id="CAI4214190.1"/>
    </source>
</evidence>
<organism evidence="6 7">
    <name type="scientific">Parascedosporium putredinis</name>
    <dbReference type="NCBI Taxonomy" id="1442378"/>
    <lineage>
        <taxon>Eukaryota</taxon>
        <taxon>Fungi</taxon>
        <taxon>Dikarya</taxon>
        <taxon>Ascomycota</taxon>
        <taxon>Pezizomycotina</taxon>
        <taxon>Sordariomycetes</taxon>
        <taxon>Hypocreomycetidae</taxon>
        <taxon>Microascales</taxon>
        <taxon>Microascaceae</taxon>
        <taxon>Parascedosporium</taxon>
    </lineage>
</organism>
<dbReference type="Proteomes" id="UP000838763">
    <property type="component" value="Unassembled WGS sequence"/>
</dbReference>
<dbReference type="SUPFAM" id="SSF52540">
    <property type="entry name" value="P-loop containing nucleoside triphosphate hydrolases"/>
    <property type="match status" value="1"/>
</dbReference>
<feature type="domain" description="GPI inositol-deacylase winged helix" evidence="4">
    <location>
        <begin position="594"/>
        <end position="672"/>
    </location>
</feature>
<proteinExistence type="predicted"/>
<feature type="repeat" description="ANK" evidence="2">
    <location>
        <begin position="844"/>
        <end position="877"/>
    </location>
</feature>
<protein>
    <recommendedName>
        <fullName evidence="8">Ankyrin repeat protein</fullName>
    </recommendedName>
</protein>
<keyword evidence="1" id="KW-0677">Repeat</keyword>
<dbReference type="OrthoDB" id="1577640at2759"/>
<sequence length="1154" mass="128537">MQLRTALFSLAGLAAAAIEDGTPFNLMALRSASDIHFAPFNAALNSILLRLPSQNANCGCGVPSNSSAAFYLEEGGLYLYTGDDSTPQQLFVDRSGMGESSWPRNGERDVFELDEYDDLTFNGSGFLACPGSIDDAWSVWVSAGVANPGGHTDCLGLVARAVENDDAAPVGDFITVYQLVNRLRKSFAQAPEQFKAIDQDLRSLSIVLQDAEVRSDTLSEAQAQRLTNLVDGCRALLIELQTALDSCTELEAPAKGHALRRIRKRFKWDPQDARDFRARIATQVTLLGAFETLTVVEAVGKQKHHALLEWVSPIDYNAQHGDLLRRHQPGSRRWLFASPQYRDWKQTGGAILVCPGIPGAGKTITMAMITEALQAETENGADRLVVNVYCSYQHRDQGLVGVLCGLLRAALQRTTNIPAGLMKLYEEYSSQNKDLSRDEVLGFIRAILSRSPNTSLIWELLELRAKCGISLLLTMRDIPEIQKPFQDRGATRLEIRASDEDVRQYLKDNLAQLPGCVSRDQKLQGDIVDAIAQASSGMYRENRFLLAELHLQGLIDKKTKKAVRLTLKGLATGSEAYEEAYRTAVARIQSQGPDSEALAMQALRIITCARRPLSVDELTTALAIDEEDVFDMDNVPDIDDVVGVCFGLVTVDLETNVVRLVHKSTQEYFDRHKRDVLSNADAVMAQLCVRYEDDRLQTSGEDDEETLLIEAVMKGYTQVVELLLSRGADPNMVGSQGATALYHAAKMGHAEIVALLMDHGDIQLDALSLDSQCWEPEGEELLEANIGAAARNGQSKCVSLLVERANRTVVDELERSALWYGALRGCYESVSALWEWPDQRVGPERYTALHLAAFFDDPEMARALLRHKGFDVNAKDVFGRTPFHLCINLGALRVLEILTQDLDLESLRVTDMGMDAFQRVQINECGLEVLQVLLRTPGLDVNWSSKDCMPILAAVCYWKPHRVPSSRGADRSKARLQHSRIKEQMAVRSKFVKLLLEQPVINANTRTKWRTPVESALRCFIPGILHLFLEREGQALDLRDAKGNHLLFLVIDRFAKLPAVYPIEAWTEQANEEFKLLLNHVGEVCELEKSGKSILRVASSKGTGVMLRALMEGKWWEKLLSKNWEDRERIYALARNNKLLDQSDTDMLRSLLQI</sequence>
<evidence type="ECO:0008006" key="8">
    <source>
        <dbReference type="Google" id="ProtNLM"/>
    </source>
</evidence>
<comment type="caution">
    <text evidence="6">The sequence shown here is derived from an EMBL/GenBank/DDBJ whole genome shotgun (WGS) entry which is preliminary data.</text>
</comment>
<dbReference type="PROSITE" id="PS50297">
    <property type="entry name" value="ANK_REP_REGION"/>
    <property type="match status" value="2"/>
</dbReference>
<dbReference type="InterPro" id="IPR036770">
    <property type="entry name" value="Ankyrin_rpt-contain_sf"/>
</dbReference>
<evidence type="ECO:0000259" key="4">
    <source>
        <dbReference type="Pfam" id="PF22939"/>
    </source>
</evidence>
<dbReference type="SUPFAM" id="SSF48403">
    <property type="entry name" value="Ankyrin repeat"/>
    <property type="match status" value="1"/>
</dbReference>
<evidence type="ECO:0000256" key="3">
    <source>
        <dbReference type="SAM" id="SignalP"/>
    </source>
</evidence>
<evidence type="ECO:0000259" key="5">
    <source>
        <dbReference type="Pfam" id="PF24883"/>
    </source>
</evidence>
<dbReference type="InterPro" id="IPR027417">
    <property type="entry name" value="P-loop_NTPase"/>
</dbReference>
<dbReference type="InterPro" id="IPR056884">
    <property type="entry name" value="NPHP3-like_N"/>
</dbReference>
<feature type="signal peptide" evidence="3">
    <location>
        <begin position="1"/>
        <end position="16"/>
    </location>
</feature>
<name>A0A9P1MB03_9PEZI</name>
<feature type="chain" id="PRO_5040247028" description="Ankyrin repeat protein" evidence="3">
    <location>
        <begin position="17"/>
        <end position="1154"/>
    </location>
</feature>
<gene>
    <name evidence="6" type="ORF">PPNO1_LOCUS3924</name>
</gene>
<keyword evidence="3" id="KW-0732">Signal</keyword>
<evidence type="ECO:0000256" key="1">
    <source>
        <dbReference type="ARBA" id="ARBA00022737"/>
    </source>
</evidence>
<feature type="repeat" description="ANK" evidence="2">
    <location>
        <begin position="703"/>
        <end position="735"/>
    </location>
</feature>
<dbReference type="SMART" id="SM00248">
    <property type="entry name" value="ANK"/>
    <property type="match status" value="4"/>
</dbReference>
<dbReference type="AlphaFoldDB" id="A0A9P1MB03"/>
<dbReference type="Gene3D" id="1.25.40.20">
    <property type="entry name" value="Ankyrin repeat-containing domain"/>
    <property type="match status" value="3"/>
</dbReference>
<dbReference type="Pfam" id="PF12796">
    <property type="entry name" value="Ank_2"/>
    <property type="match status" value="2"/>
</dbReference>
<evidence type="ECO:0000256" key="2">
    <source>
        <dbReference type="PROSITE-ProRule" id="PRU00023"/>
    </source>
</evidence>